<gene>
    <name evidence="4" type="ORF">OJ997_06640</name>
</gene>
<dbReference type="Pfam" id="PF00211">
    <property type="entry name" value="Guanylate_cyc"/>
    <property type="match status" value="1"/>
</dbReference>
<name>A0A9X3N4Y0_9ACTN</name>
<dbReference type="InterPro" id="IPR041664">
    <property type="entry name" value="AAA_16"/>
</dbReference>
<protein>
    <submittedName>
        <fullName evidence="4">AAA family ATPase</fullName>
    </submittedName>
</protein>
<dbReference type="InterPro" id="IPR001054">
    <property type="entry name" value="A/G_cyclase"/>
</dbReference>
<reference evidence="4" key="1">
    <citation type="submission" date="2022-10" db="EMBL/GenBank/DDBJ databases">
        <title>The WGS of Solirubrobacter phytolaccae KCTC 29190.</title>
        <authorList>
            <person name="Jiang Z."/>
        </authorList>
    </citation>
    <scope>NUCLEOTIDE SEQUENCE</scope>
    <source>
        <strain evidence="4">KCTC 29190</strain>
    </source>
</reference>
<dbReference type="GO" id="GO:0035556">
    <property type="term" value="P:intracellular signal transduction"/>
    <property type="evidence" value="ECO:0007669"/>
    <property type="project" value="InterPro"/>
</dbReference>
<dbReference type="InterPro" id="IPR011990">
    <property type="entry name" value="TPR-like_helical_dom_sf"/>
</dbReference>
<dbReference type="RefSeq" id="WP_270024275.1">
    <property type="nucleotide sequence ID" value="NZ_JAPDDP010000008.1"/>
</dbReference>
<feature type="domain" description="Guanylate cyclase" evidence="3">
    <location>
        <begin position="41"/>
        <end position="170"/>
    </location>
</feature>
<dbReference type="SUPFAM" id="SSF48452">
    <property type="entry name" value="TPR-like"/>
    <property type="match status" value="1"/>
</dbReference>
<dbReference type="CDD" id="cd07302">
    <property type="entry name" value="CHD"/>
    <property type="match status" value="1"/>
</dbReference>
<dbReference type="PANTHER" id="PTHR16305:SF28">
    <property type="entry name" value="GUANYLATE CYCLASE DOMAIN-CONTAINING PROTEIN"/>
    <property type="match status" value="1"/>
</dbReference>
<evidence type="ECO:0000259" key="3">
    <source>
        <dbReference type="PROSITE" id="PS50125"/>
    </source>
</evidence>
<dbReference type="Gene3D" id="1.25.40.10">
    <property type="entry name" value="Tetratricopeptide repeat domain"/>
    <property type="match status" value="1"/>
</dbReference>
<evidence type="ECO:0000256" key="2">
    <source>
        <dbReference type="ARBA" id="ARBA00022840"/>
    </source>
</evidence>
<dbReference type="GO" id="GO:0009190">
    <property type="term" value="P:cyclic nucleotide biosynthetic process"/>
    <property type="evidence" value="ECO:0007669"/>
    <property type="project" value="InterPro"/>
</dbReference>
<dbReference type="Pfam" id="PF13191">
    <property type="entry name" value="AAA_16"/>
    <property type="match status" value="1"/>
</dbReference>
<dbReference type="InterPro" id="IPR027417">
    <property type="entry name" value="P-loop_NTPase"/>
</dbReference>
<organism evidence="4 5">
    <name type="scientific">Solirubrobacter phytolaccae</name>
    <dbReference type="NCBI Taxonomy" id="1404360"/>
    <lineage>
        <taxon>Bacteria</taxon>
        <taxon>Bacillati</taxon>
        <taxon>Actinomycetota</taxon>
        <taxon>Thermoleophilia</taxon>
        <taxon>Solirubrobacterales</taxon>
        <taxon>Solirubrobacteraceae</taxon>
        <taxon>Solirubrobacter</taxon>
    </lineage>
</organism>
<sequence>MSGRQACLTCDRAIEPDHRFCPRCGTALAPDAAAPGRKTITILFCDLEGFTSFGERFDPETQLQVIGRYYDALRPVIQAHGGRPQKYIGDAIQALFGVPQLHEDDALRAARCALAMREALTKLNVELGAQWGVTLRARYGIATGEVAVGSVDGQRFFALGDPVNVASRLETAAPLDQVLVDARTASLLDGHAVLGPAEPLRLKGKSAPVLACRLRGLIDHDDDAHEAAPRALVGRATELAALHAALDHACERRRATVRTVVGPAGIGKSSLVRRFMDEVEPRGRAVFGRCLPYGEGVTLRPLAEIVERLAGGTDRRTIAAVLGDDEDARRVAARISLGVGFTEGPVPFDEIVWAARRLLEAAARERPLVVVVEDVHWAAPTLVELLDHVAATAREVPLLIVGLARPEWRERADRITGEVTLPLGPLSAHEAERLLAPEDALTAEQRTGVLHAAEGNPLFLEQLVALAAETGAASTALPATVQAVLGERVDALTPAEREVVDCAAVVGRTFDRALVASLLTPRHRDRVDASLHALIARDMLRPDGDAFRFSHILLRDEVYELVAKTRRAELHHRVADALVAEAAHDDIVGYHYEQAHAFGTGLHPRGDPGQARIANAAATHLGAAGRAALGRDELSAAAGLLERAVGLLERYDDPALGVLAPELGVALTHGGQLPRAKAVLRDAARRAAARGSAVDEAHARVALLGVYLQTGSAAPEIRRRFPALRTIFEAAGDELGLARLWRLRALMHWIDAHSAEADEAWELAVDHARRAGDTQGYADAFCWLASSTFAGPAPAEEGIVRCELIQQALGDLRRARAFVLQPLAALHAMRGELGAARELIGASHAMLADLTPNLQTAVAYHEAFIDMLAGEPDRAEATLRAGHDRLDAMGETALRADTAAALSRAVFEQGRPDEALALTRDAELGAAGDDRSAQIAWRVARAPVLAHRGELEDADRLSAEAVAILGDTDWLHDLADALLVRADVLRVCSDADAAETATRASLDHFERKGDVVMAERARARLVPAAPQPTGGVPQCRR</sequence>
<dbReference type="AlphaFoldDB" id="A0A9X3N4Y0"/>
<dbReference type="SUPFAM" id="SSF55073">
    <property type="entry name" value="Nucleotide cyclase"/>
    <property type="match status" value="1"/>
</dbReference>
<evidence type="ECO:0000313" key="4">
    <source>
        <dbReference type="EMBL" id="MDA0179965.1"/>
    </source>
</evidence>
<keyword evidence="1" id="KW-0547">Nucleotide-binding</keyword>
<evidence type="ECO:0000313" key="5">
    <source>
        <dbReference type="Proteomes" id="UP001147653"/>
    </source>
</evidence>
<keyword evidence="2" id="KW-0067">ATP-binding</keyword>
<dbReference type="PANTHER" id="PTHR16305">
    <property type="entry name" value="TESTICULAR SOLUBLE ADENYLYL CYCLASE"/>
    <property type="match status" value="1"/>
</dbReference>
<dbReference type="GO" id="GO:0005524">
    <property type="term" value="F:ATP binding"/>
    <property type="evidence" value="ECO:0007669"/>
    <property type="project" value="UniProtKB-KW"/>
</dbReference>
<proteinExistence type="predicted"/>
<dbReference type="Gene3D" id="3.40.50.300">
    <property type="entry name" value="P-loop containing nucleotide triphosphate hydrolases"/>
    <property type="match status" value="1"/>
</dbReference>
<dbReference type="GO" id="GO:0004016">
    <property type="term" value="F:adenylate cyclase activity"/>
    <property type="evidence" value="ECO:0007669"/>
    <property type="project" value="TreeGrafter"/>
</dbReference>
<dbReference type="InterPro" id="IPR029787">
    <property type="entry name" value="Nucleotide_cyclase"/>
</dbReference>
<dbReference type="EMBL" id="JAPDDP010000008">
    <property type="protein sequence ID" value="MDA0179965.1"/>
    <property type="molecule type" value="Genomic_DNA"/>
</dbReference>
<comment type="caution">
    <text evidence="4">The sequence shown here is derived from an EMBL/GenBank/DDBJ whole genome shotgun (WGS) entry which is preliminary data.</text>
</comment>
<dbReference type="Proteomes" id="UP001147653">
    <property type="component" value="Unassembled WGS sequence"/>
</dbReference>
<dbReference type="Gene3D" id="3.30.70.1230">
    <property type="entry name" value="Nucleotide cyclase"/>
    <property type="match status" value="1"/>
</dbReference>
<accession>A0A9X3N4Y0</accession>
<evidence type="ECO:0000256" key="1">
    <source>
        <dbReference type="ARBA" id="ARBA00022741"/>
    </source>
</evidence>
<dbReference type="GO" id="GO:0005737">
    <property type="term" value="C:cytoplasm"/>
    <property type="evidence" value="ECO:0007669"/>
    <property type="project" value="TreeGrafter"/>
</dbReference>
<dbReference type="SMART" id="SM00044">
    <property type="entry name" value="CYCc"/>
    <property type="match status" value="1"/>
</dbReference>
<keyword evidence="5" id="KW-1185">Reference proteome</keyword>
<dbReference type="SUPFAM" id="SSF52540">
    <property type="entry name" value="P-loop containing nucleoside triphosphate hydrolases"/>
    <property type="match status" value="1"/>
</dbReference>
<dbReference type="PROSITE" id="PS50125">
    <property type="entry name" value="GUANYLATE_CYCLASE_2"/>
    <property type="match status" value="1"/>
</dbReference>